<keyword evidence="3" id="KW-1185">Reference proteome</keyword>
<proteinExistence type="predicted"/>
<feature type="domain" description="PLD phosphodiesterase" evidence="1">
    <location>
        <begin position="328"/>
        <end position="355"/>
    </location>
</feature>
<comment type="caution">
    <text evidence="2">The sequence shown here is derived from an EMBL/GenBank/DDBJ whole genome shotgun (WGS) entry which is preliminary data.</text>
</comment>
<reference evidence="2 3" key="1">
    <citation type="submission" date="2018-09" db="EMBL/GenBank/DDBJ databases">
        <authorList>
            <person name="Livingstone P.G."/>
            <person name="Whitworth D.E."/>
        </authorList>
    </citation>
    <scope>NUCLEOTIDE SEQUENCE [LARGE SCALE GENOMIC DNA]</scope>
    <source>
        <strain evidence="2 3">CA031B</strain>
    </source>
</reference>
<organism evidence="2 3">
    <name type="scientific">Corallococcus praedator</name>
    <dbReference type="NCBI Taxonomy" id="2316724"/>
    <lineage>
        <taxon>Bacteria</taxon>
        <taxon>Pseudomonadati</taxon>
        <taxon>Myxococcota</taxon>
        <taxon>Myxococcia</taxon>
        <taxon>Myxococcales</taxon>
        <taxon>Cystobacterineae</taxon>
        <taxon>Myxococcaceae</taxon>
        <taxon>Corallococcus</taxon>
    </lineage>
</organism>
<dbReference type="CDD" id="cd09110">
    <property type="entry name" value="PLDc_CLS_1"/>
    <property type="match status" value="1"/>
</dbReference>
<dbReference type="SUPFAM" id="SSF56024">
    <property type="entry name" value="Phospholipase D/nuclease"/>
    <property type="match status" value="2"/>
</dbReference>
<sequence>MGALVLAGCPSACTTEESSRPFHLTGQVGSHGADFAAALYQTTGVRMEPRNRIRWANNGAVFDVMVEEIGRARASVNIVMFIWRPGRASDRMLEALRERAAKGVTCRVLVDPMGSGPFEKEVKPKLEAAGCEAHMFRPLPADENLARNHRKILVVDGKVAVTGGLAIQDEWLGEARNEQEWRDTNVRVQGPVVAQLQQAFAENWQESTGELLPLTDFPTLLSQGQPGLDDAGRGWAGFVSSTANPEVTRAERLTQLMVKAAKKRLWISQAYFTPNDALMQLLVERAKAGVDVRVLAPGDKNDQRAITVLQRQTYDTLLAAGVRIWEFQPSMMHAKTMLVDDRLVLVGSINYDALSFNLLEEGSLVLEDVEAARRLEEFFLEDLTKAREVQAERAER</sequence>
<dbReference type="PANTHER" id="PTHR21248:SF22">
    <property type="entry name" value="PHOSPHOLIPASE D"/>
    <property type="match status" value="1"/>
</dbReference>
<dbReference type="InterPro" id="IPR001736">
    <property type="entry name" value="PLipase_D/transphosphatidylase"/>
</dbReference>
<dbReference type="Proteomes" id="UP000278907">
    <property type="component" value="Unassembled WGS sequence"/>
</dbReference>
<dbReference type="EMBL" id="RAWI01000238">
    <property type="protein sequence ID" value="RKI00714.1"/>
    <property type="molecule type" value="Genomic_DNA"/>
</dbReference>
<evidence type="ECO:0000313" key="2">
    <source>
        <dbReference type="EMBL" id="RKI00714.1"/>
    </source>
</evidence>
<dbReference type="PROSITE" id="PS50035">
    <property type="entry name" value="PLD"/>
    <property type="match status" value="2"/>
</dbReference>
<name>A0ABX9QE17_9BACT</name>
<dbReference type="Pfam" id="PF13091">
    <property type="entry name" value="PLDc_2"/>
    <property type="match status" value="2"/>
</dbReference>
<dbReference type="CDD" id="cd09159">
    <property type="entry name" value="PLDc_ybhO_like_2"/>
    <property type="match status" value="1"/>
</dbReference>
<feature type="domain" description="PLD phosphodiesterase" evidence="1">
    <location>
        <begin position="144"/>
        <end position="171"/>
    </location>
</feature>
<dbReference type="InterPro" id="IPR025202">
    <property type="entry name" value="PLD-like_dom"/>
</dbReference>
<evidence type="ECO:0000313" key="3">
    <source>
        <dbReference type="Proteomes" id="UP000278907"/>
    </source>
</evidence>
<evidence type="ECO:0000259" key="1">
    <source>
        <dbReference type="PROSITE" id="PS50035"/>
    </source>
</evidence>
<accession>A0ABX9QE17</accession>
<dbReference type="SMART" id="SM00155">
    <property type="entry name" value="PLDc"/>
    <property type="match status" value="2"/>
</dbReference>
<dbReference type="PANTHER" id="PTHR21248">
    <property type="entry name" value="CARDIOLIPIN SYNTHASE"/>
    <property type="match status" value="1"/>
</dbReference>
<gene>
    <name evidence="2" type="ORF">D7Y13_26525</name>
</gene>
<protein>
    <submittedName>
        <fullName evidence="2">Cardiolipin synthetase</fullName>
    </submittedName>
</protein>
<dbReference type="Gene3D" id="3.30.870.10">
    <property type="entry name" value="Endonuclease Chain A"/>
    <property type="match status" value="2"/>
</dbReference>